<evidence type="ECO:0000256" key="13">
    <source>
        <dbReference type="ARBA" id="ARBA00032593"/>
    </source>
</evidence>
<keyword evidence="5" id="KW-0963">Cytoplasm</keyword>
<dbReference type="GO" id="GO:0003677">
    <property type="term" value="F:DNA binding"/>
    <property type="evidence" value="ECO:0007669"/>
    <property type="project" value="UniProtKB-KW"/>
</dbReference>
<reference evidence="16 17" key="1">
    <citation type="submission" date="2019-08" db="EMBL/GenBank/DDBJ databases">
        <title>Deep-cultivation of Planctomycetes and their phenomic and genomic characterization uncovers novel biology.</title>
        <authorList>
            <person name="Wiegand S."/>
            <person name="Jogler M."/>
            <person name="Boedeker C."/>
            <person name="Pinto D."/>
            <person name="Vollmers J."/>
            <person name="Rivas-Marin E."/>
            <person name="Kohn T."/>
            <person name="Peeters S.H."/>
            <person name="Heuer A."/>
            <person name="Rast P."/>
            <person name="Oberbeckmann S."/>
            <person name="Bunk B."/>
            <person name="Jeske O."/>
            <person name="Meyerdierks A."/>
            <person name="Storesund J.E."/>
            <person name="Kallscheuer N."/>
            <person name="Luecker S."/>
            <person name="Lage O.M."/>
            <person name="Pohl T."/>
            <person name="Merkel B.J."/>
            <person name="Hornburger P."/>
            <person name="Mueller R.-W."/>
            <person name="Bruemmer F."/>
            <person name="Labrenz M."/>
            <person name="Spormann A.M."/>
            <person name="Op den Camp H."/>
            <person name="Overmann J."/>
            <person name="Amann R."/>
            <person name="Jetten M.S.M."/>
            <person name="Mascher T."/>
            <person name="Medema M.H."/>
            <person name="Devos D.P."/>
            <person name="Kaster A.-K."/>
            <person name="Ovreas L."/>
            <person name="Rohde M."/>
            <person name="Galperin M.Y."/>
            <person name="Jogler C."/>
        </authorList>
    </citation>
    <scope>NUCLEOTIDE SEQUENCE [LARGE SCALE GENOMIC DNA]</scope>
    <source>
        <strain evidence="16 17">UC8</strain>
    </source>
</reference>
<evidence type="ECO:0000256" key="9">
    <source>
        <dbReference type="ARBA" id="ARBA00023159"/>
    </source>
</evidence>
<organism evidence="16 17">
    <name type="scientific">Roseimaritima ulvae</name>
    <dbReference type="NCBI Taxonomy" id="980254"/>
    <lineage>
        <taxon>Bacteria</taxon>
        <taxon>Pseudomonadati</taxon>
        <taxon>Planctomycetota</taxon>
        <taxon>Planctomycetia</taxon>
        <taxon>Pirellulales</taxon>
        <taxon>Pirellulaceae</taxon>
        <taxon>Roseimaritima</taxon>
    </lineage>
</organism>
<dbReference type="KEGG" id="rul:UC8_54040"/>
<keyword evidence="17" id="KW-1185">Reference proteome</keyword>
<dbReference type="GO" id="GO:0046914">
    <property type="term" value="F:transition metal ion binding"/>
    <property type="evidence" value="ECO:0007669"/>
    <property type="project" value="InterPro"/>
</dbReference>
<feature type="domain" description="HTH dtxR-type" evidence="15">
    <location>
        <begin position="20"/>
        <end position="80"/>
    </location>
</feature>
<dbReference type="PANTHER" id="PTHR33238">
    <property type="entry name" value="IRON (METAL) DEPENDENT REPRESSOR, DTXR FAMILY"/>
    <property type="match status" value="1"/>
</dbReference>
<protein>
    <recommendedName>
        <fullName evidence="4">Transcriptional regulator MntR</fullName>
    </recommendedName>
    <alternativeName>
        <fullName evidence="13">Manganese transport regulator</fullName>
    </alternativeName>
</protein>
<dbReference type="InterPro" id="IPR036421">
    <property type="entry name" value="Fe_dep_repressor_sf"/>
</dbReference>
<evidence type="ECO:0000313" key="16">
    <source>
        <dbReference type="EMBL" id="QEG43357.1"/>
    </source>
</evidence>
<sequence>MAKTIRASAPHRRTRADHQTETAEDYVEAIAEIVAENAVCRITDLAGRFSVSNVTVHRIVERLQTEGLVVTEPYKPIALTAAGKRLAKKCRQRHEIVFQFLLALGIDERTAAIDAEGIEHHVSPSTLRRFEQIAAQGLSSKP</sequence>
<keyword evidence="9" id="KW-0010">Activator</keyword>
<dbReference type="InterPro" id="IPR001367">
    <property type="entry name" value="Fe_dep_repressor"/>
</dbReference>
<accession>A0A5B9QWH1</accession>
<dbReference type="RefSeq" id="WP_068141831.1">
    <property type="nucleotide sequence ID" value="NZ_CP042914.1"/>
</dbReference>
<evidence type="ECO:0000256" key="14">
    <source>
        <dbReference type="SAM" id="MobiDB-lite"/>
    </source>
</evidence>
<dbReference type="SUPFAM" id="SSF47979">
    <property type="entry name" value="Iron-dependent repressor protein, dimerization domain"/>
    <property type="match status" value="1"/>
</dbReference>
<comment type="subunit">
    <text evidence="3">Homodimer.</text>
</comment>
<evidence type="ECO:0000313" key="17">
    <source>
        <dbReference type="Proteomes" id="UP000325286"/>
    </source>
</evidence>
<dbReference type="InterPro" id="IPR036390">
    <property type="entry name" value="WH_DNA-bd_sf"/>
</dbReference>
<evidence type="ECO:0000256" key="8">
    <source>
        <dbReference type="ARBA" id="ARBA00023125"/>
    </source>
</evidence>
<gene>
    <name evidence="16" type="primary">mntR_2</name>
    <name evidence="16" type="ORF">UC8_54040</name>
</gene>
<keyword evidence="10" id="KW-0804">Transcription</keyword>
<evidence type="ECO:0000259" key="15">
    <source>
        <dbReference type="PROSITE" id="PS50944"/>
    </source>
</evidence>
<dbReference type="PANTHER" id="PTHR33238:SF11">
    <property type="entry name" value="TRANSCRIPTIONAL REGULATOR MNTR"/>
    <property type="match status" value="1"/>
</dbReference>
<keyword evidence="8" id="KW-0238">DNA-binding</keyword>
<evidence type="ECO:0000256" key="4">
    <source>
        <dbReference type="ARBA" id="ARBA00022386"/>
    </source>
</evidence>
<name>A0A5B9QWH1_9BACT</name>
<dbReference type="Gene3D" id="1.10.60.10">
    <property type="entry name" value="Iron dependent repressor, metal binding and dimerisation domain"/>
    <property type="match status" value="1"/>
</dbReference>
<evidence type="ECO:0000256" key="12">
    <source>
        <dbReference type="ARBA" id="ARBA00025185"/>
    </source>
</evidence>
<dbReference type="Pfam" id="PF02742">
    <property type="entry name" value="Fe_dep_repr_C"/>
    <property type="match status" value="1"/>
</dbReference>
<keyword evidence="7" id="KW-0805">Transcription regulation</keyword>
<dbReference type="InterPro" id="IPR022687">
    <property type="entry name" value="HTH_DTXR"/>
</dbReference>
<dbReference type="InterPro" id="IPR022689">
    <property type="entry name" value="Iron_dep_repressor"/>
</dbReference>
<dbReference type="SMART" id="SM00529">
    <property type="entry name" value="HTH_DTXR"/>
    <property type="match status" value="1"/>
</dbReference>
<evidence type="ECO:0000256" key="3">
    <source>
        <dbReference type="ARBA" id="ARBA00011738"/>
    </source>
</evidence>
<evidence type="ECO:0000256" key="7">
    <source>
        <dbReference type="ARBA" id="ARBA00023015"/>
    </source>
</evidence>
<comment type="subcellular location">
    <subcellularLocation>
        <location evidence="1">Cytoplasm</location>
    </subcellularLocation>
</comment>
<dbReference type="AlphaFoldDB" id="A0A5B9QWH1"/>
<dbReference type="GO" id="GO:0003700">
    <property type="term" value="F:DNA-binding transcription factor activity"/>
    <property type="evidence" value="ECO:0007669"/>
    <property type="project" value="InterPro"/>
</dbReference>
<comment type="function">
    <text evidence="12">In the presence of manganese, represses expression of mntH and mntS. Up-regulates expression of mntP.</text>
</comment>
<dbReference type="Pfam" id="PF01325">
    <property type="entry name" value="Fe_dep_repress"/>
    <property type="match status" value="1"/>
</dbReference>
<keyword evidence="6" id="KW-0678">Repressor</keyword>
<dbReference type="EMBL" id="CP042914">
    <property type="protein sequence ID" value="QEG43357.1"/>
    <property type="molecule type" value="Genomic_DNA"/>
</dbReference>
<dbReference type="GO" id="GO:0005737">
    <property type="term" value="C:cytoplasm"/>
    <property type="evidence" value="ECO:0007669"/>
    <property type="project" value="UniProtKB-SubCell"/>
</dbReference>
<evidence type="ECO:0000256" key="2">
    <source>
        <dbReference type="ARBA" id="ARBA00007871"/>
    </source>
</evidence>
<evidence type="ECO:0000256" key="6">
    <source>
        <dbReference type="ARBA" id="ARBA00022491"/>
    </source>
</evidence>
<dbReference type="Proteomes" id="UP000325286">
    <property type="component" value="Chromosome"/>
</dbReference>
<dbReference type="GO" id="GO:0046983">
    <property type="term" value="F:protein dimerization activity"/>
    <property type="evidence" value="ECO:0007669"/>
    <property type="project" value="InterPro"/>
</dbReference>
<dbReference type="InterPro" id="IPR036388">
    <property type="entry name" value="WH-like_DNA-bd_sf"/>
</dbReference>
<evidence type="ECO:0000256" key="11">
    <source>
        <dbReference type="ARBA" id="ARBA00023211"/>
    </source>
</evidence>
<feature type="region of interest" description="Disordered" evidence="14">
    <location>
        <begin position="1"/>
        <end position="20"/>
    </location>
</feature>
<dbReference type="InterPro" id="IPR050536">
    <property type="entry name" value="DtxR_MntR_Metal-Reg"/>
</dbReference>
<dbReference type="Gene3D" id="1.10.10.10">
    <property type="entry name" value="Winged helix-like DNA-binding domain superfamily/Winged helix DNA-binding domain"/>
    <property type="match status" value="1"/>
</dbReference>
<comment type="similarity">
    <text evidence="2">Belongs to the DtxR/MntR family.</text>
</comment>
<dbReference type="PROSITE" id="PS50944">
    <property type="entry name" value="HTH_DTXR"/>
    <property type="match status" value="1"/>
</dbReference>
<evidence type="ECO:0000256" key="5">
    <source>
        <dbReference type="ARBA" id="ARBA00022490"/>
    </source>
</evidence>
<evidence type="ECO:0000256" key="1">
    <source>
        <dbReference type="ARBA" id="ARBA00004496"/>
    </source>
</evidence>
<proteinExistence type="inferred from homology"/>
<dbReference type="NCBIfam" id="NF008273">
    <property type="entry name" value="PRK11050.1"/>
    <property type="match status" value="1"/>
</dbReference>
<dbReference type="SUPFAM" id="SSF46785">
    <property type="entry name" value="Winged helix' DNA-binding domain"/>
    <property type="match status" value="1"/>
</dbReference>
<keyword evidence="11" id="KW-0464">Manganese</keyword>
<evidence type="ECO:0000256" key="10">
    <source>
        <dbReference type="ARBA" id="ARBA00023163"/>
    </source>
</evidence>